<dbReference type="EMBL" id="JAPCWZ010000007">
    <property type="protein sequence ID" value="KAK8855049.1"/>
    <property type="molecule type" value="Genomic_DNA"/>
</dbReference>
<reference evidence="2 3" key="1">
    <citation type="journal article" date="2024" name="IMA Fungus">
        <title>Apiospora arundinis, a panoply of carbohydrate-active enzymes and secondary metabolites.</title>
        <authorList>
            <person name="Sorensen T."/>
            <person name="Petersen C."/>
            <person name="Muurmann A.T."/>
            <person name="Christiansen J.V."/>
            <person name="Brundto M.L."/>
            <person name="Overgaard C.K."/>
            <person name="Boysen A.T."/>
            <person name="Wollenberg R.D."/>
            <person name="Larsen T.O."/>
            <person name="Sorensen J.L."/>
            <person name="Nielsen K.L."/>
            <person name="Sondergaard T.E."/>
        </authorList>
    </citation>
    <scope>NUCLEOTIDE SEQUENCE [LARGE SCALE GENOMIC DNA]</scope>
    <source>
        <strain evidence="2 3">AAU 773</strain>
    </source>
</reference>
<name>A0ABR2HY28_9PEZI</name>
<evidence type="ECO:0000313" key="3">
    <source>
        <dbReference type="Proteomes" id="UP001390339"/>
    </source>
</evidence>
<gene>
    <name evidence="2" type="ORF">PGQ11_010961</name>
</gene>
<accession>A0ABR2HY28</accession>
<comment type="caution">
    <text evidence="2">The sequence shown here is derived from an EMBL/GenBank/DDBJ whole genome shotgun (WGS) entry which is preliminary data.</text>
</comment>
<feature type="region of interest" description="Disordered" evidence="1">
    <location>
        <begin position="1"/>
        <end position="32"/>
    </location>
</feature>
<organism evidence="2 3">
    <name type="scientific">Apiospora arundinis</name>
    <dbReference type="NCBI Taxonomy" id="335852"/>
    <lineage>
        <taxon>Eukaryota</taxon>
        <taxon>Fungi</taxon>
        <taxon>Dikarya</taxon>
        <taxon>Ascomycota</taxon>
        <taxon>Pezizomycotina</taxon>
        <taxon>Sordariomycetes</taxon>
        <taxon>Xylariomycetidae</taxon>
        <taxon>Amphisphaeriales</taxon>
        <taxon>Apiosporaceae</taxon>
        <taxon>Apiospora</taxon>
    </lineage>
</organism>
<feature type="compositionally biased region" description="Polar residues" evidence="1">
    <location>
        <begin position="1"/>
        <end position="10"/>
    </location>
</feature>
<evidence type="ECO:0000256" key="1">
    <source>
        <dbReference type="SAM" id="MobiDB-lite"/>
    </source>
</evidence>
<sequence length="137" mass="15297">MTAQDPQSFTRKCALQGSKGLQTADNNLLPMPVTPTREREVTFQSMCPQSPASDEPWNPIGRENRMIEPETPPRLLTIPSGFLNSTVYRLLCEVNAQWATKHPFIDYYTARGADLVMVLNEGAGGVMARRIARLAYL</sequence>
<evidence type="ECO:0000313" key="2">
    <source>
        <dbReference type="EMBL" id="KAK8855049.1"/>
    </source>
</evidence>
<feature type="region of interest" description="Disordered" evidence="1">
    <location>
        <begin position="44"/>
        <end position="72"/>
    </location>
</feature>
<dbReference type="Proteomes" id="UP001390339">
    <property type="component" value="Unassembled WGS sequence"/>
</dbReference>
<proteinExistence type="predicted"/>
<keyword evidence="3" id="KW-1185">Reference proteome</keyword>
<protein>
    <submittedName>
        <fullName evidence="2">Uncharacterized protein</fullName>
    </submittedName>
</protein>